<dbReference type="OrthoDB" id="1117602at2"/>
<dbReference type="RefSeq" id="WP_073169649.1">
    <property type="nucleotide sequence ID" value="NZ_FQZE01000017.1"/>
</dbReference>
<gene>
    <name evidence="2" type="ORF">SAMN05444280_11747</name>
</gene>
<feature type="transmembrane region" description="Helical" evidence="1">
    <location>
        <begin position="115"/>
        <end position="136"/>
    </location>
</feature>
<feature type="transmembrane region" description="Helical" evidence="1">
    <location>
        <begin position="61"/>
        <end position="78"/>
    </location>
</feature>
<proteinExistence type="predicted"/>
<keyword evidence="2" id="KW-0808">Transferase</keyword>
<feature type="transmembrane region" description="Helical" evidence="1">
    <location>
        <begin position="181"/>
        <end position="199"/>
    </location>
</feature>
<protein>
    <submittedName>
        <fullName evidence="2">Phytol kinase</fullName>
    </submittedName>
</protein>
<accession>A0A1M6IMA8</accession>
<feature type="transmembrane region" description="Helical" evidence="1">
    <location>
        <begin position="90"/>
        <end position="109"/>
    </location>
</feature>
<evidence type="ECO:0000313" key="2">
    <source>
        <dbReference type="EMBL" id="SHJ35537.1"/>
    </source>
</evidence>
<sequence>MSVQIGLTIIFLIGFALLLTFTEMIYRRLQLTGEITRKFAHFTATLSTITFPYLFDDHWYVLALAIIFFILLFISRHRTYLKSIHDIKRISVGSYLLPVSIYLTFLVSVKLEDKFLFILPIMILAICDPIAGILGINLEQYNNKIKIFNYQLQKTWLGSLSFFVSCLTISTIALYFNQMKLNLEIFGIALVISLVSTIAELISWKGIDNLLIPMSVLLVILLML</sequence>
<dbReference type="PANTHER" id="PTHR31303:SF1">
    <property type="entry name" value="CTP-DEPENDENT DIACYLGLYCEROL KINASE 1"/>
    <property type="match status" value="1"/>
</dbReference>
<feature type="transmembrane region" description="Helical" evidence="1">
    <location>
        <begin position="6"/>
        <end position="26"/>
    </location>
</feature>
<keyword evidence="1" id="KW-0812">Transmembrane</keyword>
<organism evidence="2 3">
    <name type="scientific">Tangfeifania diversioriginum</name>
    <dbReference type="NCBI Taxonomy" id="1168035"/>
    <lineage>
        <taxon>Bacteria</taxon>
        <taxon>Pseudomonadati</taxon>
        <taxon>Bacteroidota</taxon>
        <taxon>Bacteroidia</taxon>
        <taxon>Marinilabiliales</taxon>
        <taxon>Prolixibacteraceae</taxon>
        <taxon>Tangfeifania</taxon>
    </lineage>
</organism>
<dbReference type="GO" id="GO:0004143">
    <property type="term" value="F:ATP-dependent diacylglycerol kinase activity"/>
    <property type="evidence" value="ECO:0007669"/>
    <property type="project" value="InterPro"/>
</dbReference>
<dbReference type="InterPro" id="IPR037997">
    <property type="entry name" value="Dgk1-like"/>
</dbReference>
<dbReference type="AlphaFoldDB" id="A0A1M6IMA8"/>
<dbReference type="STRING" id="1168035.SAMN05444280_11747"/>
<dbReference type="EMBL" id="FQZE01000017">
    <property type="protein sequence ID" value="SHJ35537.1"/>
    <property type="molecule type" value="Genomic_DNA"/>
</dbReference>
<evidence type="ECO:0000313" key="3">
    <source>
        <dbReference type="Proteomes" id="UP000184050"/>
    </source>
</evidence>
<keyword evidence="1" id="KW-1133">Transmembrane helix</keyword>
<feature type="transmembrane region" description="Helical" evidence="1">
    <location>
        <begin position="156"/>
        <end position="175"/>
    </location>
</feature>
<keyword evidence="2" id="KW-0418">Kinase</keyword>
<dbReference type="PANTHER" id="PTHR31303">
    <property type="entry name" value="CTP-DEPENDENT DIACYLGLYCEROL KINASE 1"/>
    <property type="match status" value="1"/>
</dbReference>
<feature type="transmembrane region" description="Helical" evidence="1">
    <location>
        <begin position="38"/>
        <end position="55"/>
    </location>
</feature>
<evidence type="ECO:0000256" key="1">
    <source>
        <dbReference type="SAM" id="Phobius"/>
    </source>
</evidence>
<keyword evidence="1" id="KW-0472">Membrane</keyword>
<dbReference type="Proteomes" id="UP000184050">
    <property type="component" value="Unassembled WGS sequence"/>
</dbReference>
<reference evidence="2 3" key="1">
    <citation type="submission" date="2016-11" db="EMBL/GenBank/DDBJ databases">
        <authorList>
            <person name="Jaros S."/>
            <person name="Januszkiewicz K."/>
            <person name="Wedrychowicz H."/>
        </authorList>
    </citation>
    <scope>NUCLEOTIDE SEQUENCE [LARGE SCALE GENOMIC DNA]</scope>
    <source>
        <strain evidence="2 3">DSM 27063</strain>
    </source>
</reference>
<keyword evidence="3" id="KW-1185">Reference proteome</keyword>
<name>A0A1M6IMA8_9BACT</name>